<dbReference type="Proteomes" id="UP000053647">
    <property type="component" value="Unassembled WGS sequence"/>
</dbReference>
<keyword evidence="2" id="KW-1185">Reference proteome</keyword>
<dbReference type="Gene3D" id="2.40.70.10">
    <property type="entry name" value="Acid Proteases"/>
    <property type="match status" value="1"/>
</dbReference>
<dbReference type="CDD" id="cd00303">
    <property type="entry name" value="retropepsin_like"/>
    <property type="match status" value="1"/>
</dbReference>
<protein>
    <submittedName>
        <fullName evidence="1">Uncharacterized protein</fullName>
    </submittedName>
</protein>
<sequence>MEAETALDELACNLLRPLPDVDFIKTTTHYIITELNGVQVPMGTYPALQCNSSVPKDFKHVILKPVVIVVNINKRPARALVDTGSLSDFMSSTLAEQLHLPCIELSKSLSVQLAIQGSRSKVNFSTKVLFEYQWIKTEQYFNIINLQNYDPILGTPFLFQHQVMVGFNESKVMVGSDLALPIRGTQVQVLELRAADILKDHLDAARKHLQALAKPLCAKASEMGLPLLRAINHTIPLIDPSKIYPWRLSRCPEALRPQWTDKRKVYLASGYWRVTCLGNTVPMLFIKKPGSDKLHTVVDLCERNKNTHKLLSSFPTSMGSCVVCQKPNTGPLSMGRTHMSRFILCPSTWIVQ</sequence>
<name>A0A0C9SQ19_PAXIN</name>
<gene>
    <name evidence="1" type="ORF">PAXINDRAFT_87507</name>
</gene>
<dbReference type="SUPFAM" id="SSF50630">
    <property type="entry name" value="Acid proteases"/>
    <property type="match status" value="1"/>
</dbReference>
<dbReference type="AlphaFoldDB" id="A0A0C9SQ19"/>
<dbReference type="SUPFAM" id="SSF56672">
    <property type="entry name" value="DNA/RNA polymerases"/>
    <property type="match status" value="1"/>
</dbReference>
<dbReference type="EMBL" id="KN819468">
    <property type="protein sequence ID" value="KIJ09384.1"/>
    <property type="molecule type" value="Genomic_DNA"/>
</dbReference>
<evidence type="ECO:0000313" key="2">
    <source>
        <dbReference type="Proteomes" id="UP000053647"/>
    </source>
</evidence>
<accession>A0A0C9SQ19</accession>
<organism evidence="1 2">
    <name type="scientific">Paxillus involutus ATCC 200175</name>
    <dbReference type="NCBI Taxonomy" id="664439"/>
    <lineage>
        <taxon>Eukaryota</taxon>
        <taxon>Fungi</taxon>
        <taxon>Dikarya</taxon>
        <taxon>Basidiomycota</taxon>
        <taxon>Agaricomycotina</taxon>
        <taxon>Agaricomycetes</taxon>
        <taxon>Agaricomycetidae</taxon>
        <taxon>Boletales</taxon>
        <taxon>Paxilineae</taxon>
        <taxon>Paxillaceae</taxon>
        <taxon>Paxillus</taxon>
    </lineage>
</organism>
<dbReference type="OrthoDB" id="1750432at2759"/>
<proteinExistence type="predicted"/>
<dbReference type="HOGENOM" id="CLU_047281_0_0_1"/>
<dbReference type="InterPro" id="IPR021109">
    <property type="entry name" value="Peptidase_aspartic_dom_sf"/>
</dbReference>
<reference evidence="2" key="2">
    <citation type="submission" date="2015-01" db="EMBL/GenBank/DDBJ databases">
        <title>Evolutionary Origins and Diversification of the Mycorrhizal Mutualists.</title>
        <authorList>
            <consortium name="DOE Joint Genome Institute"/>
            <consortium name="Mycorrhizal Genomics Consortium"/>
            <person name="Kohler A."/>
            <person name="Kuo A."/>
            <person name="Nagy L.G."/>
            <person name="Floudas D."/>
            <person name="Copeland A."/>
            <person name="Barry K.W."/>
            <person name="Cichocki N."/>
            <person name="Veneault-Fourrey C."/>
            <person name="LaButti K."/>
            <person name="Lindquist E.A."/>
            <person name="Lipzen A."/>
            <person name="Lundell T."/>
            <person name="Morin E."/>
            <person name="Murat C."/>
            <person name="Riley R."/>
            <person name="Ohm R."/>
            <person name="Sun H."/>
            <person name="Tunlid A."/>
            <person name="Henrissat B."/>
            <person name="Grigoriev I.V."/>
            <person name="Hibbett D.S."/>
            <person name="Martin F."/>
        </authorList>
    </citation>
    <scope>NUCLEOTIDE SEQUENCE [LARGE SCALE GENOMIC DNA]</scope>
    <source>
        <strain evidence="2">ATCC 200175</strain>
    </source>
</reference>
<dbReference type="InterPro" id="IPR043502">
    <property type="entry name" value="DNA/RNA_pol_sf"/>
</dbReference>
<reference evidence="1 2" key="1">
    <citation type="submission" date="2014-06" db="EMBL/GenBank/DDBJ databases">
        <authorList>
            <consortium name="DOE Joint Genome Institute"/>
            <person name="Kuo A."/>
            <person name="Kohler A."/>
            <person name="Nagy L.G."/>
            <person name="Floudas D."/>
            <person name="Copeland A."/>
            <person name="Barry K.W."/>
            <person name="Cichocki N."/>
            <person name="Veneault-Fourrey C."/>
            <person name="LaButti K."/>
            <person name="Lindquist E.A."/>
            <person name="Lipzen A."/>
            <person name="Lundell T."/>
            <person name="Morin E."/>
            <person name="Murat C."/>
            <person name="Sun H."/>
            <person name="Tunlid A."/>
            <person name="Henrissat B."/>
            <person name="Grigoriev I.V."/>
            <person name="Hibbett D.S."/>
            <person name="Martin F."/>
            <person name="Nordberg H.P."/>
            <person name="Cantor M.N."/>
            <person name="Hua S.X."/>
        </authorList>
    </citation>
    <scope>NUCLEOTIDE SEQUENCE [LARGE SCALE GENOMIC DNA]</scope>
    <source>
        <strain evidence="1 2">ATCC 200175</strain>
    </source>
</reference>
<dbReference type="Pfam" id="PF08284">
    <property type="entry name" value="RVP_2"/>
    <property type="match status" value="1"/>
</dbReference>
<evidence type="ECO:0000313" key="1">
    <source>
        <dbReference type="EMBL" id="KIJ09384.1"/>
    </source>
</evidence>